<dbReference type="RefSeq" id="WP_377470889.1">
    <property type="nucleotide sequence ID" value="NZ_JBHLWN010000056.1"/>
</dbReference>
<dbReference type="InterPro" id="IPR022038">
    <property type="entry name" value="Ig-like_bact"/>
</dbReference>
<feature type="chain" id="PRO_5046555340" evidence="1">
    <location>
        <begin position="29"/>
        <end position="1633"/>
    </location>
</feature>
<name>A0ABV6DLQ7_9BACL</name>
<gene>
    <name evidence="3" type="ORF">ACFFK0_14110</name>
</gene>
<comment type="caution">
    <text evidence="3">The sequence shown here is derived from an EMBL/GenBank/DDBJ whole genome shotgun (WGS) entry which is preliminary data.</text>
</comment>
<dbReference type="InterPro" id="IPR007110">
    <property type="entry name" value="Ig-like_dom"/>
</dbReference>
<dbReference type="EMBL" id="JBHLWN010000056">
    <property type="protein sequence ID" value="MFC0213575.1"/>
    <property type="molecule type" value="Genomic_DNA"/>
</dbReference>
<feature type="signal peptide" evidence="1">
    <location>
        <begin position="1"/>
        <end position="28"/>
    </location>
</feature>
<evidence type="ECO:0000259" key="2">
    <source>
        <dbReference type="PROSITE" id="PS50835"/>
    </source>
</evidence>
<accession>A0ABV6DLQ7</accession>
<reference evidence="3 4" key="1">
    <citation type="submission" date="2024-09" db="EMBL/GenBank/DDBJ databases">
        <authorList>
            <person name="Sun Q."/>
            <person name="Mori K."/>
        </authorList>
    </citation>
    <scope>NUCLEOTIDE SEQUENCE [LARGE SCALE GENOMIC DNA]</scope>
    <source>
        <strain evidence="3 4">CCM 7759</strain>
    </source>
</reference>
<dbReference type="Proteomes" id="UP001589776">
    <property type="component" value="Unassembled WGS sequence"/>
</dbReference>
<protein>
    <submittedName>
        <fullName evidence="3">Ig-like domain repeat protein</fullName>
    </submittedName>
</protein>
<keyword evidence="1" id="KW-0732">Signal</keyword>
<feature type="domain" description="Ig-like" evidence="2">
    <location>
        <begin position="291"/>
        <end position="377"/>
    </location>
</feature>
<evidence type="ECO:0000313" key="4">
    <source>
        <dbReference type="Proteomes" id="UP001589776"/>
    </source>
</evidence>
<dbReference type="PROSITE" id="PS50835">
    <property type="entry name" value="IG_LIKE"/>
    <property type="match status" value="1"/>
</dbReference>
<dbReference type="InterPro" id="IPR013783">
    <property type="entry name" value="Ig-like_fold"/>
</dbReference>
<keyword evidence="4" id="KW-1185">Reference proteome</keyword>
<sequence>MKQIASFFLAVLVLMAGVMLPAPTVVRAAEDPAWTIDPSGMDDTPWPASITLKPGSVTPVNGEYFFKAGETFSLLVGFKVTYDDGNHVFDSNATCLQESTIEGELDGQSKLLIIPEDPYNDSNFKPEFFYTVQPTDATGLLVVKNGVNHCGEGDRLWNSNTNSKMMDGSSPSNELYFQHLYPYKIYIDNSAPEIAYGGVELGGYKKARSIKMTVTDTPKKEAAKAYAKWSTSSATPADLENESNLLPIEQEVNYPDPGASGTYYLHVKATDAAGHVTSHVMGPYPYDIDAPTVSMTPNSGSAQASHTVSYSISDAHSGVDLSTKKPTYQWFLDGGAVDEAKVLTASSGTLTTPTDIEGTYKLRITATDLAGNTTTVDSGNYIVDKTAPSITFNSEGNGTPAAARQVIVTMTEAAGTLGAAFYNWSTSASAPADSDSGWQQLFDGSGSKKSHTATVNSPSNMTGSYYLHVKATDNSGNKGTKSSTSSFVLDNTKPDFTFTNPATASYSQSASTGFNIKDPDTVSDKTAYLVKYLIDTNPTSDQNDGAWASTPASGAITIDNRTGIFYLHAKVYDQAGNWVYKDAGPYYLDNTKPTGTIAPAQTHTKESSLTVNLTAADDNKPTSVKTTVDQMRFMVDGGSWTGWESYGSTKQISTASLTQGSHKVYVQFMDSAGNISSTYETNFIYDTTPPAAGAITYSPSARTNQNVTATLPVTDNFSSAADIVETTQGKFTYTFTSNGTYQFQFRDQAGNTATATATVNWIDKTAPAVTFSDEGTLRRQKSVSSTISATDNVSAGDKLTYEYAWSKSSSIQPTTWNPAPPDRTVTLADTDGSWFLWARVTDEVGNRTVVSTSSAKPFKLDNTAPTATISYSPAGRTAGKVKAELHLVKDADETVLITKPDNGLPEYEFSDNGTFEFEFIDEAGNTGKALATVTNIDRTAPSANITYNPSGYTNQPVEVTIDGGPSRGVSQIQAPADAELVSQTVTKAVYMLPTNGVIRYLVTDLDTGMTQEGEAEVTKIDKEAPTAELSYDITEQTNRNVTVTLEASDPPRDAVTVLNNDGSFQYTFTENGTFTFQFRDDAGNLAEKTATVNYIDKEVPQPKFILSETDWTKNDVTVTFATYNTEKYPVIVTDADGNVYNQYTFTANGSKEFTFTDAAGNKAKATVTVSNIDREAPKAELIYSERGWTNRNVTVTVSPADASPVTVVNNNGSSAYTFSDNGTFTFVLRDAAGNEAQYTAVVDRIDKTVPTATIEYSTSQATRADVRVRVAANEPITVIGNDGNTFYDFTSNGSYTFRIKDRAGNETSVPASVNYIDRTPPVLSLEYSTTASTKSDVVVKLKASEPMQILNNNRSDQYVFRENGKFKFYVQDLAGNTAEIEAVVNNIDKSTAKVNYKYSETAPTKNNVTVKLEADRALTYTGISGNTVTFTENGTRWLEATDALGNVYVLKVTVGNIDREAPKLRFLNGDDLLLQIGSAVTPAADVEATDNIDGNVNNKLTVTHNIQTQQPGTYTITYRVTDAAGNTAVVTRKAVVVAPTSFSAYVNSKAAGEDDLLVYGNKLQVQLFGDQGNNAVKWLRGYKSMGDFKKVRSLIPSDGLPITNYGFYTLLVEDQERQTKLIRVYVLPAAPVQ</sequence>
<organism evidence="3 4">
    <name type="scientific">Paenibacillus chartarius</name>
    <dbReference type="NCBI Taxonomy" id="747481"/>
    <lineage>
        <taxon>Bacteria</taxon>
        <taxon>Bacillati</taxon>
        <taxon>Bacillota</taxon>
        <taxon>Bacilli</taxon>
        <taxon>Bacillales</taxon>
        <taxon>Paenibacillaceae</taxon>
        <taxon>Paenibacillus</taxon>
    </lineage>
</organism>
<evidence type="ECO:0000313" key="3">
    <source>
        <dbReference type="EMBL" id="MFC0213575.1"/>
    </source>
</evidence>
<dbReference type="Pfam" id="PF16403">
    <property type="entry name" value="Bact_surface_Ig-like"/>
    <property type="match status" value="1"/>
</dbReference>
<proteinExistence type="predicted"/>
<evidence type="ECO:0000256" key="1">
    <source>
        <dbReference type="SAM" id="SignalP"/>
    </source>
</evidence>
<dbReference type="InterPro" id="IPR032179">
    <property type="entry name" value="Cry22Aa_Ig-like"/>
</dbReference>
<dbReference type="Gene3D" id="2.60.40.10">
    <property type="entry name" value="Immunoglobulins"/>
    <property type="match status" value="2"/>
</dbReference>
<dbReference type="Pfam" id="PF12245">
    <property type="entry name" value="Big_3_2"/>
    <property type="match status" value="1"/>
</dbReference>